<keyword evidence="7 14" id="KW-0812">Transmembrane</keyword>
<dbReference type="GO" id="GO:0005524">
    <property type="term" value="F:ATP binding"/>
    <property type="evidence" value="ECO:0007669"/>
    <property type="project" value="UniProtKB-KW"/>
</dbReference>
<protein>
    <recommendedName>
        <fullName evidence="3">histidine kinase</fullName>
        <ecNumber evidence="3">2.7.13.3</ecNumber>
    </recommendedName>
</protein>
<evidence type="ECO:0000256" key="11">
    <source>
        <dbReference type="ARBA" id="ARBA00022989"/>
    </source>
</evidence>
<keyword evidence="6" id="KW-0808">Transferase</keyword>
<dbReference type="Proteomes" id="UP000461010">
    <property type="component" value="Unassembled WGS sequence"/>
</dbReference>
<feature type="transmembrane region" description="Helical" evidence="14">
    <location>
        <begin position="12"/>
        <end position="33"/>
    </location>
</feature>
<proteinExistence type="predicted"/>
<reference evidence="18 19" key="1">
    <citation type="submission" date="2019-10" db="EMBL/GenBank/DDBJ databases">
        <title>Poseidonibacter ostreae sp. nov., isolated from the gut of the Ostrea denselamellosa.</title>
        <authorList>
            <person name="Choi A."/>
        </authorList>
    </citation>
    <scope>NUCLEOTIDE SEQUENCE [LARGE SCALE GENOMIC DNA]</scope>
    <source>
        <strain evidence="16 19">SJOD-M-33</strain>
        <strain evidence="17 18">SJOD-M-5</strain>
    </source>
</reference>
<evidence type="ECO:0000256" key="1">
    <source>
        <dbReference type="ARBA" id="ARBA00000085"/>
    </source>
</evidence>
<evidence type="ECO:0000313" key="18">
    <source>
        <dbReference type="Proteomes" id="UP000461010"/>
    </source>
</evidence>
<dbReference type="RefSeq" id="WP_152191164.1">
    <property type="nucleotide sequence ID" value="NZ_WFKJ01000037.1"/>
</dbReference>
<dbReference type="Proteomes" id="UP000472839">
    <property type="component" value="Unassembled WGS sequence"/>
</dbReference>
<dbReference type="PANTHER" id="PTHR43065:SF10">
    <property type="entry name" value="PEROXIDE STRESS-ACTIVATED HISTIDINE KINASE MAK3"/>
    <property type="match status" value="1"/>
</dbReference>
<evidence type="ECO:0000256" key="5">
    <source>
        <dbReference type="ARBA" id="ARBA00022553"/>
    </source>
</evidence>
<sequence>MNYKNEKQILNIIKFTPPLFIISISIIITIFLYTEKQLALEEEKDQIKTQFIKSNKELIKKDVDKLYNFIKITQKETEKKLKEEIKQRVKEAHRTANAIYSINKDIKSEEEIKRLIKEALVHIRFNENRGYYFIYSLNNYECILLPIARKFEGKSFYNFKDGKGEFLTRKIVAQIKKEKEGYLSWWHHKPDDKINQYKKIGFNMHFEPYDWFIGTGEYFVDYEKTVKNEILEYVKKLSSSLNSYYFILDYDGKVLTSNKKNSKNLTIKESNKKELISIAKSGAGYLSYDNSENATTKNSIKTSYSKGLNEWKWVISRDFQQDEIEKLFKVKKEELNRKFDTNVIFIFNLTAILTLILLAISLYISKLLKFKFEKYKNDIKEKILENDRQQHMLAQQSKMAAMGEMLGNIAHQWRQPLSMITTAASGMKMQKEFDSLDDETFNRSVDNITNSAQYLSKTIDDFRNFFKTEKVSSHIKIASVLEKTLKLTKEQFKSNQIKEIEEIEDFEIYGVENELIQALINILNNSRDVLLTKKQERVIQIKTYIEDNKGILKITDNGGGIKEDIIDKVFEPYFTTKHKAQGTGIGLYMTEEIIKKHLEASIRIKNTTLIIKGIEYKGLESKIVFNIES</sequence>
<evidence type="ECO:0000256" key="12">
    <source>
        <dbReference type="ARBA" id="ARBA00023012"/>
    </source>
</evidence>
<dbReference type="PROSITE" id="PS50109">
    <property type="entry name" value="HIS_KIN"/>
    <property type="match status" value="1"/>
</dbReference>
<dbReference type="Gene3D" id="3.30.565.10">
    <property type="entry name" value="Histidine kinase-like ATPase, C-terminal domain"/>
    <property type="match status" value="1"/>
</dbReference>
<keyword evidence="9 16" id="KW-0418">Kinase</keyword>
<dbReference type="SMART" id="SM00388">
    <property type="entry name" value="HisKA"/>
    <property type="match status" value="1"/>
</dbReference>
<dbReference type="SUPFAM" id="SSF47384">
    <property type="entry name" value="Homodimeric domain of signal transducing histidine kinase"/>
    <property type="match status" value="1"/>
</dbReference>
<dbReference type="PANTHER" id="PTHR43065">
    <property type="entry name" value="SENSOR HISTIDINE KINASE"/>
    <property type="match status" value="1"/>
</dbReference>
<dbReference type="InterPro" id="IPR004358">
    <property type="entry name" value="Sig_transdc_His_kin-like_C"/>
</dbReference>
<dbReference type="InterPro" id="IPR033480">
    <property type="entry name" value="sCache_2"/>
</dbReference>
<feature type="domain" description="Histidine kinase" evidence="15">
    <location>
        <begin position="408"/>
        <end position="606"/>
    </location>
</feature>
<dbReference type="Pfam" id="PF00512">
    <property type="entry name" value="HisKA"/>
    <property type="match status" value="1"/>
</dbReference>
<evidence type="ECO:0000256" key="6">
    <source>
        <dbReference type="ARBA" id="ARBA00022679"/>
    </source>
</evidence>
<evidence type="ECO:0000256" key="13">
    <source>
        <dbReference type="ARBA" id="ARBA00023136"/>
    </source>
</evidence>
<evidence type="ECO:0000313" key="17">
    <source>
        <dbReference type="EMBL" id="KAB7889332.1"/>
    </source>
</evidence>
<keyword evidence="4" id="KW-1003">Cell membrane</keyword>
<evidence type="ECO:0000259" key="15">
    <source>
        <dbReference type="PROSITE" id="PS50109"/>
    </source>
</evidence>
<comment type="catalytic activity">
    <reaction evidence="1">
        <text>ATP + protein L-histidine = ADP + protein N-phospho-L-histidine.</text>
        <dbReference type="EC" id="2.7.13.3"/>
    </reaction>
</comment>
<name>A0A6L4WQN9_9BACT</name>
<accession>A0A6L4WQN9</accession>
<dbReference type="Gene3D" id="3.30.450.20">
    <property type="entry name" value="PAS domain"/>
    <property type="match status" value="2"/>
</dbReference>
<dbReference type="Gene3D" id="1.10.287.130">
    <property type="match status" value="1"/>
</dbReference>
<keyword evidence="13 14" id="KW-0472">Membrane</keyword>
<dbReference type="Pfam" id="PF08269">
    <property type="entry name" value="dCache_2"/>
    <property type="match status" value="1"/>
</dbReference>
<dbReference type="CDD" id="cd00082">
    <property type="entry name" value="HisKA"/>
    <property type="match status" value="1"/>
</dbReference>
<evidence type="ECO:0000256" key="10">
    <source>
        <dbReference type="ARBA" id="ARBA00022840"/>
    </source>
</evidence>
<dbReference type="EMBL" id="WFKJ01000037">
    <property type="protein sequence ID" value="KAB7889332.1"/>
    <property type="molecule type" value="Genomic_DNA"/>
</dbReference>
<keyword evidence="12" id="KW-0902">Two-component regulatory system</keyword>
<comment type="subcellular location">
    <subcellularLocation>
        <location evidence="2">Cell membrane</location>
        <topology evidence="2">Multi-pass membrane protein</topology>
    </subcellularLocation>
</comment>
<dbReference type="EMBL" id="WFKK01000036">
    <property type="protein sequence ID" value="KAB7887001.1"/>
    <property type="molecule type" value="Genomic_DNA"/>
</dbReference>
<dbReference type="InterPro" id="IPR003594">
    <property type="entry name" value="HATPase_dom"/>
</dbReference>
<dbReference type="AlphaFoldDB" id="A0A6L4WQN9"/>
<evidence type="ECO:0000313" key="16">
    <source>
        <dbReference type="EMBL" id="KAB7887001.1"/>
    </source>
</evidence>
<evidence type="ECO:0000256" key="2">
    <source>
        <dbReference type="ARBA" id="ARBA00004651"/>
    </source>
</evidence>
<evidence type="ECO:0000256" key="8">
    <source>
        <dbReference type="ARBA" id="ARBA00022741"/>
    </source>
</evidence>
<organism evidence="16 19">
    <name type="scientific">Poseidonibacter ostreae</name>
    <dbReference type="NCBI Taxonomy" id="2654171"/>
    <lineage>
        <taxon>Bacteria</taxon>
        <taxon>Pseudomonadati</taxon>
        <taxon>Campylobacterota</taxon>
        <taxon>Epsilonproteobacteria</taxon>
        <taxon>Campylobacterales</taxon>
        <taxon>Arcobacteraceae</taxon>
        <taxon>Poseidonibacter</taxon>
    </lineage>
</organism>
<dbReference type="InterPro" id="IPR003661">
    <property type="entry name" value="HisK_dim/P_dom"/>
</dbReference>
<keyword evidence="8" id="KW-0547">Nucleotide-binding</keyword>
<dbReference type="GO" id="GO:0005886">
    <property type="term" value="C:plasma membrane"/>
    <property type="evidence" value="ECO:0007669"/>
    <property type="project" value="UniProtKB-SubCell"/>
</dbReference>
<keyword evidence="11 14" id="KW-1133">Transmembrane helix</keyword>
<dbReference type="SMART" id="SM00387">
    <property type="entry name" value="HATPase_c"/>
    <property type="match status" value="1"/>
</dbReference>
<evidence type="ECO:0000256" key="3">
    <source>
        <dbReference type="ARBA" id="ARBA00012438"/>
    </source>
</evidence>
<dbReference type="PRINTS" id="PR00344">
    <property type="entry name" value="BCTRLSENSOR"/>
</dbReference>
<dbReference type="InterPro" id="IPR005467">
    <property type="entry name" value="His_kinase_dom"/>
</dbReference>
<dbReference type="EC" id="2.7.13.3" evidence="3"/>
<evidence type="ECO:0000256" key="9">
    <source>
        <dbReference type="ARBA" id="ARBA00022777"/>
    </source>
</evidence>
<keyword evidence="18" id="KW-1185">Reference proteome</keyword>
<dbReference type="SUPFAM" id="SSF55874">
    <property type="entry name" value="ATPase domain of HSP90 chaperone/DNA topoisomerase II/histidine kinase"/>
    <property type="match status" value="1"/>
</dbReference>
<keyword evidence="10" id="KW-0067">ATP-binding</keyword>
<dbReference type="GO" id="GO:0000155">
    <property type="term" value="F:phosphorelay sensor kinase activity"/>
    <property type="evidence" value="ECO:0007669"/>
    <property type="project" value="InterPro"/>
</dbReference>
<dbReference type="Pfam" id="PF02518">
    <property type="entry name" value="HATPase_c"/>
    <property type="match status" value="1"/>
</dbReference>
<gene>
    <name evidence="17" type="ORF">GBG18_11300</name>
    <name evidence="16" type="ORF">GBG19_11450</name>
</gene>
<feature type="transmembrane region" description="Helical" evidence="14">
    <location>
        <begin position="343"/>
        <end position="364"/>
    </location>
</feature>
<keyword evidence="5" id="KW-0597">Phosphoprotein</keyword>
<evidence type="ECO:0000313" key="19">
    <source>
        <dbReference type="Proteomes" id="UP000472839"/>
    </source>
</evidence>
<dbReference type="SMART" id="SM01049">
    <property type="entry name" value="Cache_2"/>
    <property type="match status" value="1"/>
</dbReference>
<dbReference type="InterPro" id="IPR036890">
    <property type="entry name" value="HATPase_C_sf"/>
</dbReference>
<evidence type="ECO:0000256" key="4">
    <source>
        <dbReference type="ARBA" id="ARBA00022475"/>
    </source>
</evidence>
<comment type="caution">
    <text evidence="16">The sequence shown here is derived from an EMBL/GenBank/DDBJ whole genome shotgun (WGS) entry which is preliminary data.</text>
</comment>
<evidence type="ECO:0000256" key="14">
    <source>
        <dbReference type="SAM" id="Phobius"/>
    </source>
</evidence>
<dbReference type="InterPro" id="IPR036097">
    <property type="entry name" value="HisK_dim/P_sf"/>
</dbReference>
<evidence type="ECO:0000256" key="7">
    <source>
        <dbReference type="ARBA" id="ARBA00022692"/>
    </source>
</evidence>
<dbReference type="InterPro" id="IPR004010">
    <property type="entry name" value="Double_Cache_2"/>
</dbReference>